<dbReference type="Pfam" id="PF01032">
    <property type="entry name" value="FecCD"/>
    <property type="match status" value="1"/>
</dbReference>
<dbReference type="EMBL" id="VUNB01000004">
    <property type="protein sequence ID" value="MST69153.1"/>
    <property type="molecule type" value="Genomic_DNA"/>
</dbReference>
<dbReference type="Gene3D" id="1.10.3470.10">
    <property type="entry name" value="ABC transporter involved in vitamin B12 uptake, BtuC"/>
    <property type="match status" value="1"/>
</dbReference>
<comment type="subcellular location">
    <subcellularLocation>
        <location evidence="1">Cell membrane</location>
        <topology evidence="1">Multi-pass membrane protein</topology>
    </subcellularLocation>
</comment>
<feature type="transmembrane region" description="Helical" evidence="8">
    <location>
        <begin position="330"/>
        <end position="349"/>
    </location>
</feature>
<evidence type="ECO:0000256" key="1">
    <source>
        <dbReference type="ARBA" id="ARBA00004651"/>
    </source>
</evidence>
<dbReference type="GO" id="GO:0005886">
    <property type="term" value="C:plasma membrane"/>
    <property type="evidence" value="ECO:0007669"/>
    <property type="project" value="UniProtKB-SubCell"/>
</dbReference>
<feature type="transmembrane region" description="Helical" evidence="8">
    <location>
        <begin position="261"/>
        <end position="286"/>
    </location>
</feature>
<comment type="caution">
    <text evidence="9">The sequence shown here is derived from an EMBL/GenBank/DDBJ whole genome shotgun (WGS) entry which is preliminary data.</text>
</comment>
<keyword evidence="6 8" id="KW-1133">Transmembrane helix</keyword>
<proteinExistence type="inferred from homology"/>
<evidence type="ECO:0000256" key="8">
    <source>
        <dbReference type="SAM" id="Phobius"/>
    </source>
</evidence>
<dbReference type="PANTHER" id="PTHR30472">
    <property type="entry name" value="FERRIC ENTEROBACTIN TRANSPORT SYSTEM PERMEASE PROTEIN"/>
    <property type="match status" value="1"/>
</dbReference>
<dbReference type="InterPro" id="IPR000522">
    <property type="entry name" value="ABC_transptr_permease_BtuC"/>
</dbReference>
<evidence type="ECO:0000256" key="6">
    <source>
        <dbReference type="ARBA" id="ARBA00022989"/>
    </source>
</evidence>
<gene>
    <name evidence="9" type="ORF">FYJ66_06055</name>
</gene>
<dbReference type="CDD" id="cd06550">
    <property type="entry name" value="TM_ABC_iron-siderophores_like"/>
    <property type="match status" value="1"/>
</dbReference>
<dbReference type="GO" id="GO:0022857">
    <property type="term" value="F:transmembrane transporter activity"/>
    <property type="evidence" value="ECO:0007669"/>
    <property type="project" value="InterPro"/>
</dbReference>
<organism evidence="9">
    <name type="scientific">Baileyella intestinalis</name>
    <dbReference type="NCBI Taxonomy" id="2606709"/>
    <lineage>
        <taxon>Bacteria</taxon>
        <taxon>Bacillati</taxon>
        <taxon>Bacillota</taxon>
        <taxon>Clostridia</taxon>
        <taxon>Peptostreptococcales</taxon>
        <taxon>Anaerovoracaceae</taxon>
        <taxon>Baileyella</taxon>
    </lineage>
</organism>
<accession>A0A6A8M8I9</accession>
<dbReference type="AlphaFoldDB" id="A0A6A8M8I9"/>
<keyword evidence="5 8" id="KW-0812">Transmembrane</keyword>
<evidence type="ECO:0000256" key="4">
    <source>
        <dbReference type="ARBA" id="ARBA00022475"/>
    </source>
</evidence>
<evidence type="ECO:0000256" key="3">
    <source>
        <dbReference type="ARBA" id="ARBA00022448"/>
    </source>
</evidence>
<reference evidence="9" key="1">
    <citation type="submission" date="2019-09" db="EMBL/GenBank/DDBJ databases">
        <title>In-depth cultivation of the pig gut microbiome towards novel bacterial diversity and tailored functional studies.</title>
        <authorList>
            <person name="Wylensek D."/>
            <person name="Hitch T.C.A."/>
            <person name="Clavel T."/>
        </authorList>
    </citation>
    <scope>NUCLEOTIDE SEQUENCE</scope>
    <source>
        <strain evidence="9">RF-744-FAT-WT-3</strain>
    </source>
</reference>
<protein>
    <submittedName>
        <fullName evidence="9">Iron ABC transporter permease</fullName>
    </submittedName>
</protein>
<feature type="transmembrane region" description="Helical" evidence="8">
    <location>
        <begin position="111"/>
        <end position="134"/>
    </location>
</feature>
<dbReference type="GO" id="GO:0033214">
    <property type="term" value="P:siderophore-iron import into cell"/>
    <property type="evidence" value="ECO:0007669"/>
    <property type="project" value="TreeGrafter"/>
</dbReference>
<keyword evidence="3" id="KW-0813">Transport</keyword>
<dbReference type="SUPFAM" id="SSF81345">
    <property type="entry name" value="ABC transporter involved in vitamin B12 uptake, BtuC"/>
    <property type="match status" value="1"/>
</dbReference>
<dbReference type="PANTHER" id="PTHR30472:SF41">
    <property type="entry name" value="TRANSPORT SYSTEM PERMEASE PROTEIN"/>
    <property type="match status" value="1"/>
</dbReference>
<comment type="similarity">
    <text evidence="2">Belongs to the binding-protein-dependent transport system permease family. FecCD subfamily.</text>
</comment>
<name>A0A6A8M8I9_9FIRM</name>
<dbReference type="RefSeq" id="WP_154572619.1">
    <property type="nucleotide sequence ID" value="NZ_VUNB01000004.1"/>
</dbReference>
<feature type="transmembrane region" description="Helical" evidence="8">
    <location>
        <begin position="79"/>
        <end position="99"/>
    </location>
</feature>
<keyword evidence="4" id="KW-1003">Cell membrane</keyword>
<feature type="transmembrane region" description="Helical" evidence="8">
    <location>
        <begin position="218"/>
        <end position="240"/>
    </location>
</feature>
<keyword evidence="7 8" id="KW-0472">Membrane</keyword>
<feature type="transmembrane region" description="Helical" evidence="8">
    <location>
        <begin position="20"/>
        <end position="41"/>
    </location>
</feature>
<evidence type="ECO:0000256" key="7">
    <source>
        <dbReference type="ARBA" id="ARBA00023136"/>
    </source>
</evidence>
<evidence type="ECO:0000256" key="5">
    <source>
        <dbReference type="ARBA" id="ARBA00022692"/>
    </source>
</evidence>
<evidence type="ECO:0000256" key="2">
    <source>
        <dbReference type="ARBA" id="ARBA00007935"/>
    </source>
</evidence>
<dbReference type="InterPro" id="IPR037294">
    <property type="entry name" value="ABC_BtuC-like"/>
</dbReference>
<feature type="transmembrane region" description="Helical" evidence="8">
    <location>
        <begin position="168"/>
        <end position="192"/>
    </location>
</feature>
<evidence type="ECO:0000313" key="9">
    <source>
        <dbReference type="EMBL" id="MST69153.1"/>
    </source>
</evidence>
<feature type="transmembrane region" description="Helical" evidence="8">
    <location>
        <begin position="140"/>
        <end position="161"/>
    </location>
</feature>
<sequence>MTESIADKYHNNNGYNRKRLAARVTAAYGALVLALIILVVLNTCIGTIDLSLKEMIRGLTHPEFSDSEMAAAALWKIRLPRLVAVLFLGGGLSISGFLLQTFFANPIAGPYVLGISSGAKMVVSVVMIGITAAGSSMMPGTMIISAFAGSMMAMMLVLGISRKVKSQAMLIVGGVMIGYICSAITDFMVTFADDASIVNLRNWSLGSFSGMSWDSDKIIAISVILASAAAFLLSKPIGAYQLGEAYARSMGVNIKVFRVELVLISSFLSAVVTAFAGPVSFVGVAVPHIVRSLFGTSRPIVVIPGCFLCGGDFCLLCDLLARTLASPLELSISSVTAIFGAPVVIWVMIRRQRNR</sequence>